<dbReference type="EMBL" id="VJMJ01000085">
    <property type="protein sequence ID" value="KAF0737072.1"/>
    <property type="molecule type" value="Genomic_DNA"/>
</dbReference>
<evidence type="ECO:0000313" key="5">
    <source>
        <dbReference type="EMBL" id="KAF0737072.1"/>
    </source>
</evidence>
<dbReference type="PROSITE" id="PS50102">
    <property type="entry name" value="RRM"/>
    <property type="match status" value="3"/>
</dbReference>
<gene>
    <name evidence="5" type="ORF">Ae201684_006876</name>
</gene>
<sequence length="366" mass="40716">MFRVASRVCRQVLPQLASKASLTAPAFQAVQARFVPRFANPSFAASLSLPRFFSSEAQNSTVFVGGLPFETTEDQLRDVFEKYGEITNIQFMKQRNGRFNGKALVSYSEPSEAKDALVLDGEELGSRWMKVAMAVARERTARPDDCLAVRASNLPFNITEEQVRSMFEHCGEISHIFFPKDHDTGRLMGYAFVEFIDPSSVDKAIDVSGVEAFGRRVNVVYSTARKPQGAHKPEGTKSVFVGNLSEEVNSGMLQDLFARCGEIESVRLATDRETGEPRGFAYVNFADTEAVDDAIKLAGTTLEGQAIRVAFVRPRDQANRRQRDDHHGSNSRGFGRTNGERGYGGRGKRGGRDEGRFDRHHHDSDY</sequence>
<dbReference type="InterPro" id="IPR035979">
    <property type="entry name" value="RBD_domain_sf"/>
</dbReference>
<evidence type="ECO:0000256" key="2">
    <source>
        <dbReference type="PROSITE-ProRule" id="PRU00176"/>
    </source>
</evidence>
<dbReference type="AlphaFoldDB" id="A0A6G0XAC1"/>
<feature type="domain" description="RRM" evidence="4">
    <location>
        <begin position="147"/>
        <end position="224"/>
    </location>
</feature>
<dbReference type="VEuPathDB" id="FungiDB:AeMF1_021146"/>
<keyword evidence="6" id="KW-1185">Reference proteome</keyword>
<evidence type="ECO:0000259" key="4">
    <source>
        <dbReference type="PROSITE" id="PS50102"/>
    </source>
</evidence>
<dbReference type="CDD" id="cd00590">
    <property type="entry name" value="RRM_SF"/>
    <property type="match status" value="2"/>
</dbReference>
<name>A0A6G0XAC1_9STRA</name>
<dbReference type="InterPro" id="IPR012677">
    <property type="entry name" value="Nucleotide-bd_a/b_plait_sf"/>
</dbReference>
<reference evidence="5 6" key="1">
    <citation type="submission" date="2019-07" db="EMBL/GenBank/DDBJ databases">
        <title>Genomics analysis of Aphanomyces spp. identifies a new class of oomycete effector associated with host adaptation.</title>
        <authorList>
            <person name="Gaulin E."/>
        </authorList>
    </citation>
    <scope>NUCLEOTIDE SEQUENCE [LARGE SCALE GENOMIC DNA]</scope>
    <source>
        <strain evidence="5 6">ATCC 201684</strain>
    </source>
</reference>
<dbReference type="PANTHER" id="PTHR23236:SF11">
    <property type="entry name" value="EUKARYOTIC TRANSLATION INITIATION FACTOR 4H"/>
    <property type="match status" value="1"/>
</dbReference>
<evidence type="ECO:0000313" key="6">
    <source>
        <dbReference type="Proteomes" id="UP000481153"/>
    </source>
</evidence>
<feature type="region of interest" description="Disordered" evidence="3">
    <location>
        <begin position="313"/>
        <end position="366"/>
    </location>
</feature>
<protein>
    <recommendedName>
        <fullName evidence="4">RRM domain-containing protein</fullName>
    </recommendedName>
</protein>
<dbReference type="SUPFAM" id="SSF54928">
    <property type="entry name" value="RNA-binding domain, RBD"/>
    <property type="match status" value="3"/>
</dbReference>
<dbReference type="Proteomes" id="UP000481153">
    <property type="component" value="Unassembled WGS sequence"/>
</dbReference>
<comment type="caution">
    <text evidence="5">The sequence shown here is derived from an EMBL/GenBank/DDBJ whole genome shotgun (WGS) entry which is preliminary data.</text>
</comment>
<dbReference type="InterPro" id="IPR000504">
    <property type="entry name" value="RRM_dom"/>
</dbReference>
<feature type="domain" description="RRM" evidence="4">
    <location>
        <begin position="237"/>
        <end position="314"/>
    </location>
</feature>
<dbReference type="SMART" id="SM00360">
    <property type="entry name" value="RRM"/>
    <property type="match status" value="3"/>
</dbReference>
<evidence type="ECO:0000256" key="3">
    <source>
        <dbReference type="SAM" id="MobiDB-lite"/>
    </source>
</evidence>
<proteinExistence type="predicted"/>
<dbReference type="PANTHER" id="PTHR23236">
    <property type="entry name" value="EUKARYOTIC TRANSLATION INITIATION FACTOR 4B/4H"/>
    <property type="match status" value="1"/>
</dbReference>
<dbReference type="Gene3D" id="3.30.70.330">
    <property type="match status" value="3"/>
</dbReference>
<dbReference type="GO" id="GO:0003723">
    <property type="term" value="F:RNA binding"/>
    <property type="evidence" value="ECO:0007669"/>
    <property type="project" value="UniProtKB-UniRule"/>
</dbReference>
<evidence type="ECO:0000256" key="1">
    <source>
        <dbReference type="ARBA" id="ARBA00022884"/>
    </source>
</evidence>
<feature type="compositionally biased region" description="Basic and acidic residues" evidence="3">
    <location>
        <begin position="350"/>
        <end position="366"/>
    </location>
</feature>
<keyword evidence="1 2" id="KW-0694">RNA-binding</keyword>
<accession>A0A6G0XAC1</accession>
<dbReference type="Pfam" id="PF00076">
    <property type="entry name" value="RRM_1"/>
    <property type="match status" value="3"/>
</dbReference>
<organism evidence="5 6">
    <name type="scientific">Aphanomyces euteiches</name>
    <dbReference type="NCBI Taxonomy" id="100861"/>
    <lineage>
        <taxon>Eukaryota</taxon>
        <taxon>Sar</taxon>
        <taxon>Stramenopiles</taxon>
        <taxon>Oomycota</taxon>
        <taxon>Saprolegniomycetes</taxon>
        <taxon>Saprolegniales</taxon>
        <taxon>Verrucalvaceae</taxon>
        <taxon>Aphanomyces</taxon>
    </lineage>
</organism>
<feature type="compositionally biased region" description="Basic and acidic residues" evidence="3">
    <location>
        <begin position="313"/>
        <end position="328"/>
    </location>
</feature>
<feature type="domain" description="RRM" evidence="4">
    <location>
        <begin position="60"/>
        <end position="136"/>
    </location>
</feature>